<dbReference type="CDD" id="cd03784">
    <property type="entry name" value="GT1_Gtf-like"/>
    <property type="match status" value="1"/>
</dbReference>
<dbReference type="SUPFAM" id="SSF53756">
    <property type="entry name" value="UDP-Glycosyltransferase/glycogen phosphorylase"/>
    <property type="match status" value="1"/>
</dbReference>
<dbReference type="Pfam" id="PF03033">
    <property type="entry name" value="Glyco_transf_28"/>
    <property type="match status" value="1"/>
</dbReference>
<reference evidence="3 4" key="1">
    <citation type="submission" date="2022-06" db="EMBL/GenBank/DDBJ databases">
        <title>Roseomonas CN29.</title>
        <authorList>
            <person name="Cheng Y."/>
            <person name="He X."/>
        </authorList>
    </citation>
    <scope>NUCLEOTIDE SEQUENCE [LARGE SCALE GENOMIC DNA]</scope>
    <source>
        <strain evidence="3 4">CN29</strain>
    </source>
</reference>
<dbReference type="InterPro" id="IPR004276">
    <property type="entry name" value="GlycoTrans_28_N"/>
</dbReference>
<comment type="caution">
    <text evidence="3">The sequence shown here is derived from an EMBL/GenBank/DDBJ whole genome shotgun (WGS) entry which is preliminary data.</text>
</comment>
<protein>
    <submittedName>
        <fullName evidence="3">Glycosyltransferase</fullName>
    </submittedName>
</protein>
<dbReference type="PANTHER" id="PTHR48050:SF13">
    <property type="entry name" value="STEROL 3-BETA-GLUCOSYLTRANSFERASE UGT80A2"/>
    <property type="match status" value="1"/>
</dbReference>
<feature type="domain" description="Erythromycin biosynthesis protein CIII-like C-terminal" evidence="2">
    <location>
        <begin position="270"/>
        <end position="401"/>
    </location>
</feature>
<dbReference type="Gene3D" id="3.40.50.2000">
    <property type="entry name" value="Glycogen Phosphorylase B"/>
    <property type="match status" value="2"/>
</dbReference>
<dbReference type="EMBL" id="JANJOU010000004">
    <property type="protein sequence ID" value="MCR0981977.1"/>
    <property type="molecule type" value="Genomic_DNA"/>
</dbReference>
<sequence length="473" mass="50728">MLRKASAPRVLIATFGSRGDIRPHLLLARALIARGHEVTLLTNEEFVNYCRSFGIEPVLLPTPVGRLLGAHSAGAPRPGLSALLREANEFIATAIQTCHALTRAADLVVYNASAFFCAEFAREQGKPAIHVALQPLLPSRRAPLSLLSGAGRGSLSTRLSHHAMRVVPLLLHSGIRKARRQTGAGARLRPWSNPLTVGLHYADQVLAFSGALVPDPGDWPGRKTQTGFWFDSSPPPPLSEEIRRFLAAGPPPVYIGFGSMVWRSRANARLVLEALRRFEGRVVLGPAIARTDEELPPNVLRLGFHDHAPLFPHMGAVIHHGGAGTTAEGLRHGLPTAVFPVIGDQTFWGTQVARLGAGPSPVLLRSVTPSTLADTLRQITGTPAYARAAAGLAAGLAAEPGLDVAVQLIERRLEERAVQQKRPASAELQARAGRPRGLDMGDLLLPSAALRRAWHKVPFRKAATPSRTALPLS</sequence>
<organism evidence="3 4">
    <name type="scientific">Roseomonas populi</name>
    <dbReference type="NCBI Taxonomy" id="3121582"/>
    <lineage>
        <taxon>Bacteria</taxon>
        <taxon>Pseudomonadati</taxon>
        <taxon>Pseudomonadota</taxon>
        <taxon>Alphaproteobacteria</taxon>
        <taxon>Acetobacterales</taxon>
        <taxon>Roseomonadaceae</taxon>
        <taxon>Roseomonas</taxon>
    </lineage>
</organism>
<dbReference type="PANTHER" id="PTHR48050">
    <property type="entry name" value="STEROL 3-BETA-GLUCOSYLTRANSFERASE"/>
    <property type="match status" value="1"/>
</dbReference>
<evidence type="ECO:0000313" key="3">
    <source>
        <dbReference type="EMBL" id="MCR0981977.1"/>
    </source>
</evidence>
<proteinExistence type="predicted"/>
<evidence type="ECO:0000259" key="2">
    <source>
        <dbReference type="Pfam" id="PF06722"/>
    </source>
</evidence>
<feature type="domain" description="Glycosyltransferase family 28 N-terminal" evidence="1">
    <location>
        <begin position="10"/>
        <end position="116"/>
    </location>
</feature>
<evidence type="ECO:0000259" key="1">
    <source>
        <dbReference type="Pfam" id="PF03033"/>
    </source>
</evidence>
<accession>A0ABT1X488</accession>
<dbReference type="Pfam" id="PF06722">
    <property type="entry name" value="EryCIII-like_C"/>
    <property type="match status" value="1"/>
</dbReference>
<evidence type="ECO:0000313" key="4">
    <source>
        <dbReference type="Proteomes" id="UP001524642"/>
    </source>
</evidence>
<dbReference type="RefSeq" id="WP_257715647.1">
    <property type="nucleotide sequence ID" value="NZ_JANJOU010000004.1"/>
</dbReference>
<dbReference type="InterPro" id="IPR050426">
    <property type="entry name" value="Glycosyltransferase_28"/>
</dbReference>
<dbReference type="InterPro" id="IPR010610">
    <property type="entry name" value="EryCIII-like_C"/>
</dbReference>
<dbReference type="InterPro" id="IPR002213">
    <property type="entry name" value="UDP_glucos_trans"/>
</dbReference>
<dbReference type="Proteomes" id="UP001524642">
    <property type="component" value="Unassembled WGS sequence"/>
</dbReference>
<name>A0ABT1X488_9PROT</name>
<keyword evidence="4" id="KW-1185">Reference proteome</keyword>
<gene>
    <name evidence="3" type="ORF">NRP21_07945</name>
</gene>